<keyword evidence="2" id="KW-1185">Reference proteome</keyword>
<evidence type="ECO:0000313" key="2">
    <source>
        <dbReference type="Proteomes" id="UP001303046"/>
    </source>
</evidence>
<organism evidence="1 2">
    <name type="scientific">Necator americanus</name>
    <name type="common">Human hookworm</name>
    <dbReference type="NCBI Taxonomy" id="51031"/>
    <lineage>
        <taxon>Eukaryota</taxon>
        <taxon>Metazoa</taxon>
        <taxon>Ecdysozoa</taxon>
        <taxon>Nematoda</taxon>
        <taxon>Chromadorea</taxon>
        <taxon>Rhabditida</taxon>
        <taxon>Rhabditina</taxon>
        <taxon>Rhabditomorpha</taxon>
        <taxon>Strongyloidea</taxon>
        <taxon>Ancylostomatidae</taxon>
        <taxon>Bunostominae</taxon>
        <taxon>Necator</taxon>
    </lineage>
</organism>
<name>A0ABR1E702_NECAM</name>
<reference evidence="1 2" key="1">
    <citation type="submission" date="2023-08" db="EMBL/GenBank/DDBJ databases">
        <title>A Necator americanus chromosomal reference genome.</title>
        <authorList>
            <person name="Ilik V."/>
            <person name="Petrzelkova K.J."/>
            <person name="Pardy F."/>
            <person name="Fuh T."/>
            <person name="Niatou-Singa F.S."/>
            <person name="Gouil Q."/>
            <person name="Baker L."/>
            <person name="Ritchie M.E."/>
            <person name="Jex A.R."/>
            <person name="Gazzola D."/>
            <person name="Li H."/>
            <person name="Toshio Fujiwara R."/>
            <person name="Zhan B."/>
            <person name="Aroian R.V."/>
            <person name="Pafco B."/>
            <person name="Schwarz E.M."/>
        </authorList>
    </citation>
    <scope>NUCLEOTIDE SEQUENCE [LARGE SCALE GENOMIC DNA]</scope>
    <source>
        <strain evidence="1 2">Aroian</strain>
        <tissue evidence="1">Whole animal</tissue>
    </source>
</reference>
<comment type="caution">
    <text evidence="1">The sequence shown here is derived from an EMBL/GenBank/DDBJ whole genome shotgun (WGS) entry which is preliminary data.</text>
</comment>
<proteinExistence type="predicted"/>
<gene>
    <name evidence="1" type="primary">Necator_chrV.g20725</name>
    <name evidence="1" type="ORF">RB195_015932</name>
</gene>
<accession>A0ABR1E702</accession>
<evidence type="ECO:0000313" key="1">
    <source>
        <dbReference type="EMBL" id="KAK6758413.1"/>
    </source>
</evidence>
<dbReference type="Proteomes" id="UP001303046">
    <property type="component" value="Unassembled WGS sequence"/>
</dbReference>
<sequence length="66" mass="8019">MSYADREKDPFFIFDSFVIETTTWKFYFLRDVAGISLLKHDSDLPLDFWLVFAWSEDRTLKRFMNV</sequence>
<protein>
    <submittedName>
        <fullName evidence="1">Uncharacterized protein</fullName>
    </submittedName>
</protein>
<dbReference type="EMBL" id="JAVFWL010000005">
    <property type="protein sequence ID" value="KAK6758413.1"/>
    <property type="molecule type" value="Genomic_DNA"/>
</dbReference>